<feature type="transmembrane region" description="Helical" evidence="1">
    <location>
        <begin position="446"/>
        <end position="474"/>
    </location>
</feature>
<organism evidence="2 3">
    <name type="scientific">Microbacterium enclense</name>
    <dbReference type="NCBI Taxonomy" id="993073"/>
    <lineage>
        <taxon>Bacteria</taxon>
        <taxon>Bacillati</taxon>
        <taxon>Actinomycetota</taxon>
        <taxon>Actinomycetes</taxon>
        <taxon>Micrococcales</taxon>
        <taxon>Microbacteriaceae</taxon>
        <taxon>Microbacterium</taxon>
    </lineage>
</organism>
<name>A0A3S3P7F3_9MICO</name>
<keyword evidence="1" id="KW-0812">Transmembrane</keyword>
<feature type="transmembrane region" description="Helical" evidence="1">
    <location>
        <begin position="380"/>
        <end position="396"/>
    </location>
</feature>
<feature type="transmembrane region" description="Helical" evidence="1">
    <location>
        <begin position="227"/>
        <end position="243"/>
    </location>
</feature>
<feature type="transmembrane region" description="Helical" evidence="1">
    <location>
        <begin position="250"/>
        <end position="270"/>
    </location>
</feature>
<protein>
    <submittedName>
        <fullName evidence="2">DUF2142 domain-containing protein</fullName>
    </submittedName>
</protein>
<feature type="transmembrane region" description="Helical" evidence="1">
    <location>
        <begin position="12"/>
        <end position="31"/>
    </location>
</feature>
<dbReference type="OrthoDB" id="3266966at2"/>
<dbReference type="InterPro" id="IPR018674">
    <property type="entry name" value="DUF2142_membrane"/>
</dbReference>
<feature type="transmembrane region" description="Helical" evidence="1">
    <location>
        <begin position="182"/>
        <end position="199"/>
    </location>
</feature>
<feature type="transmembrane region" description="Helical" evidence="1">
    <location>
        <begin position="130"/>
        <end position="151"/>
    </location>
</feature>
<feature type="transmembrane region" description="Helical" evidence="1">
    <location>
        <begin position="408"/>
        <end position="426"/>
    </location>
</feature>
<feature type="transmembrane region" description="Helical" evidence="1">
    <location>
        <begin position="206"/>
        <end position="221"/>
    </location>
</feature>
<gene>
    <name evidence="2" type="ORF">D8Y23_02785</name>
</gene>
<dbReference type="RefSeq" id="WP_128216645.1">
    <property type="nucleotide sequence ID" value="NZ_RBZY01000006.1"/>
</dbReference>
<dbReference type="Proteomes" id="UP000285970">
    <property type="component" value="Unassembled WGS sequence"/>
</dbReference>
<evidence type="ECO:0000313" key="3">
    <source>
        <dbReference type="Proteomes" id="UP000285970"/>
    </source>
</evidence>
<keyword evidence="1" id="KW-0472">Membrane</keyword>
<dbReference type="AlphaFoldDB" id="A0A3S3P7F3"/>
<proteinExistence type="predicted"/>
<dbReference type="EMBL" id="RBZY01000006">
    <property type="protein sequence ID" value="RWR22273.1"/>
    <property type="molecule type" value="Genomic_DNA"/>
</dbReference>
<evidence type="ECO:0000313" key="2">
    <source>
        <dbReference type="EMBL" id="RWR22273.1"/>
    </source>
</evidence>
<evidence type="ECO:0000256" key="1">
    <source>
        <dbReference type="SAM" id="Phobius"/>
    </source>
</evidence>
<keyword evidence="1" id="KW-1133">Transmembrane helix</keyword>
<feature type="transmembrane region" description="Helical" evidence="1">
    <location>
        <begin position="347"/>
        <end position="368"/>
    </location>
</feature>
<sequence length="503" mass="51881">MLRRSSSIVRTLAPWLVPLMLFIALGAWSFASPVGASPDDDFHLPSIWCGLGDRPGLCEDSGDPETRLVPTPLKDASCYAFLPADSAACWDSEASGLFEAARVNTGPLYPPVFYATMSVFAGPDVPTSVLLMRLANSAIAVGLVASVFWALPRRLRPALLISTIGSAVPLGVFVYASTNPSSWALLSAATVWISVYAVTQTSGRRRWVLAGLAVVATVLGAGARADAGAFAIFGAVLGLLLGLGRARSALVPIVTAAAVAVVGVAFYLSAGQSGSLVAGLPSDNPPLTRAQLIDNALNVPTLWTGALGGWGLGWLDTPMPSTVVVATSLVVGGILFLGIARPTLREGIAAALALAALWAVPFILLAQSRAVVGTQVQPRYILPLLIILLGVASVAVDVEARWTRARRLIAAGALSIAFALAIYTNVRRYTTGTDGTALDPGTGAEWWWPVAPSPLLTVVVGSLAFATGLGVLALSGLSGRSARAEAVTSGTDADAPTVPATRT</sequence>
<feature type="transmembrane region" description="Helical" evidence="1">
    <location>
        <begin position="319"/>
        <end position="340"/>
    </location>
</feature>
<reference evidence="2 3" key="1">
    <citation type="journal article" date="2018" name="Front. Microbiol.">
        <title>Novel Insights Into Bacterial Dimethylsulfoniopropionate Catabolism in the East China Sea.</title>
        <authorList>
            <person name="Liu J."/>
            <person name="Liu J."/>
            <person name="Zhang S.H."/>
            <person name="Liang J."/>
            <person name="Lin H."/>
            <person name="Song D."/>
            <person name="Yang G.P."/>
            <person name="Todd J.D."/>
            <person name="Zhang X.H."/>
        </authorList>
    </citation>
    <scope>NUCLEOTIDE SEQUENCE [LARGE SCALE GENOMIC DNA]</scope>
    <source>
        <strain evidence="2 3">ZYFD042</strain>
    </source>
</reference>
<dbReference type="Pfam" id="PF09913">
    <property type="entry name" value="DUF2142"/>
    <property type="match status" value="1"/>
</dbReference>
<accession>A0A3S3P7F3</accession>
<feature type="transmembrane region" description="Helical" evidence="1">
    <location>
        <begin position="158"/>
        <end position="176"/>
    </location>
</feature>
<comment type="caution">
    <text evidence="2">The sequence shown here is derived from an EMBL/GenBank/DDBJ whole genome shotgun (WGS) entry which is preliminary data.</text>
</comment>